<dbReference type="InterPro" id="IPR041588">
    <property type="entry name" value="Integrase_H2C2"/>
</dbReference>
<evidence type="ECO:0000259" key="1">
    <source>
        <dbReference type="Pfam" id="PF17921"/>
    </source>
</evidence>
<protein>
    <recommendedName>
        <fullName evidence="1">Integrase zinc-binding domain-containing protein</fullName>
    </recommendedName>
</protein>
<proteinExistence type="predicted"/>
<evidence type="ECO:0000313" key="3">
    <source>
        <dbReference type="Proteomes" id="UP000217790"/>
    </source>
</evidence>
<reference evidence="3" key="1">
    <citation type="journal article" date="2017" name="Nat. Ecol. Evol.">
        <title>Genome expansion and lineage-specific genetic innovations in the forest pathogenic fungi Armillaria.</title>
        <authorList>
            <person name="Sipos G."/>
            <person name="Prasanna A.N."/>
            <person name="Walter M.C."/>
            <person name="O'Connor E."/>
            <person name="Balint B."/>
            <person name="Krizsan K."/>
            <person name="Kiss B."/>
            <person name="Hess J."/>
            <person name="Varga T."/>
            <person name="Slot J."/>
            <person name="Riley R."/>
            <person name="Boka B."/>
            <person name="Rigling D."/>
            <person name="Barry K."/>
            <person name="Lee J."/>
            <person name="Mihaltcheva S."/>
            <person name="LaButti K."/>
            <person name="Lipzen A."/>
            <person name="Waldron R."/>
            <person name="Moloney N.M."/>
            <person name="Sperisen C."/>
            <person name="Kredics L."/>
            <person name="Vagvoelgyi C."/>
            <person name="Patrignani A."/>
            <person name="Fitzpatrick D."/>
            <person name="Nagy I."/>
            <person name="Doyle S."/>
            <person name="Anderson J.B."/>
            <person name="Grigoriev I.V."/>
            <person name="Gueldener U."/>
            <person name="Muensterkoetter M."/>
            <person name="Nagy L.G."/>
        </authorList>
    </citation>
    <scope>NUCLEOTIDE SEQUENCE [LARGE SCALE GENOMIC DNA]</scope>
    <source>
        <strain evidence="3">Ar21-2</strain>
    </source>
</reference>
<accession>A0A2H3CIV2</accession>
<dbReference type="AlphaFoldDB" id="A0A2H3CIV2"/>
<evidence type="ECO:0000313" key="2">
    <source>
        <dbReference type="EMBL" id="PBK82975.1"/>
    </source>
</evidence>
<dbReference type="Proteomes" id="UP000217790">
    <property type="component" value="Unassembled WGS sequence"/>
</dbReference>
<dbReference type="STRING" id="47427.A0A2H3CIV2"/>
<feature type="non-terminal residue" evidence="2">
    <location>
        <position position="1"/>
    </location>
</feature>
<dbReference type="EMBL" id="KZ293711">
    <property type="protein sequence ID" value="PBK82975.1"/>
    <property type="molecule type" value="Genomic_DNA"/>
</dbReference>
<dbReference type="Pfam" id="PF17921">
    <property type="entry name" value="Integrase_H2C2"/>
    <property type="match status" value="1"/>
</dbReference>
<dbReference type="InParanoid" id="A0A2H3CIV2"/>
<dbReference type="OMA" id="LREEVWW"/>
<name>A0A2H3CIV2_ARMGA</name>
<sequence>DRYAGDTLFRKILAKPKDFRNFEHCNGLIFLKLEDRELLCIPDYVHKGRSIKEVVIDEAHSLLAHLGTRKTLAYLRDHVWWKS</sequence>
<feature type="non-terminal residue" evidence="2">
    <location>
        <position position="83"/>
    </location>
</feature>
<gene>
    <name evidence="2" type="ORF">ARMGADRAFT_884079</name>
</gene>
<feature type="domain" description="Integrase zinc-binding" evidence="1">
    <location>
        <begin position="50"/>
        <end position="82"/>
    </location>
</feature>
<dbReference type="OrthoDB" id="3249394at2759"/>
<dbReference type="Gene3D" id="1.10.340.70">
    <property type="match status" value="1"/>
</dbReference>
<keyword evidence="3" id="KW-1185">Reference proteome</keyword>
<organism evidence="2 3">
    <name type="scientific">Armillaria gallica</name>
    <name type="common">Bulbous honey fungus</name>
    <name type="synonym">Armillaria bulbosa</name>
    <dbReference type="NCBI Taxonomy" id="47427"/>
    <lineage>
        <taxon>Eukaryota</taxon>
        <taxon>Fungi</taxon>
        <taxon>Dikarya</taxon>
        <taxon>Basidiomycota</taxon>
        <taxon>Agaricomycotina</taxon>
        <taxon>Agaricomycetes</taxon>
        <taxon>Agaricomycetidae</taxon>
        <taxon>Agaricales</taxon>
        <taxon>Marasmiineae</taxon>
        <taxon>Physalacriaceae</taxon>
        <taxon>Armillaria</taxon>
    </lineage>
</organism>